<comment type="caution">
    <text evidence="1">The sequence shown here is derived from an EMBL/GenBank/DDBJ whole genome shotgun (WGS) entry which is preliminary data.</text>
</comment>
<dbReference type="Proteomes" id="UP001296873">
    <property type="component" value="Unassembled WGS sequence"/>
</dbReference>
<sequence length="181" mass="20635">MRTSDQMIDILMTTSGMPQKRTLASNEAAIAHRIVESALRGFERDGDRAYLTRVHRELGGDETKIETTTDCVIERAVAGSELEDAFRMWEPSNPLDRIGFHNEVKRQVRIALERMLEGGSTPAENAHQDWDLLETLKQARRSCLADRERVEAGDREMLDAMEGRIERIDRQIARVEERNGA</sequence>
<protein>
    <recommendedName>
        <fullName evidence="3">KfrA N-terminal DNA-binding domain-containing protein</fullName>
    </recommendedName>
</protein>
<gene>
    <name evidence="1" type="ORF">CKO28_18835</name>
</gene>
<keyword evidence="2" id="KW-1185">Reference proteome</keyword>
<evidence type="ECO:0000313" key="1">
    <source>
        <dbReference type="EMBL" id="MBK1670095.1"/>
    </source>
</evidence>
<accession>A0ABS1DHZ6</accession>
<evidence type="ECO:0000313" key="2">
    <source>
        <dbReference type="Proteomes" id="UP001296873"/>
    </source>
</evidence>
<evidence type="ECO:0008006" key="3">
    <source>
        <dbReference type="Google" id="ProtNLM"/>
    </source>
</evidence>
<organism evidence="1 2">
    <name type="scientific">Rhodovibrio sodomensis</name>
    <dbReference type="NCBI Taxonomy" id="1088"/>
    <lineage>
        <taxon>Bacteria</taxon>
        <taxon>Pseudomonadati</taxon>
        <taxon>Pseudomonadota</taxon>
        <taxon>Alphaproteobacteria</taxon>
        <taxon>Rhodospirillales</taxon>
        <taxon>Rhodovibrionaceae</taxon>
        <taxon>Rhodovibrio</taxon>
    </lineage>
</organism>
<reference evidence="1 2" key="1">
    <citation type="journal article" date="2020" name="Microorganisms">
        <title>Osmotic Adaptation and Compatible Solute Biosynthesis of Phototrophic Bacteria as Revealed from Genome Analyses.</title>
        <authorList>
            <person name="Imhoff J.F."/>
            <person name="Rahn T."/>
            <person name="Kunzel S."/>
            <person name="Keller A."/>
            <person name="Neulinger S.C."/>
        </authorList>
    </citation>
    <scope>NUCLEOTIDE SEQUENCE [LARGE SCALE GENOMIC DNA]</scope>
    <source>
        <strain evidence="1 2">DSM 9895</strain>
    </source>
</reference>
<name>A0ABS1DHZ6_9PROT</name>
<dbReference type="RefSeq" id="WP_200342445.1">
    <property type="nucleotide sequence ID" value="NZ_NRRL01000074.1"/>
</dbReference>
<proteinExistence type="predicted"/>
<dbReference type="EMBL" id="NRRL01000074">
    <property type="protein sequence ID" value="MBK1670095.1"/>
    <property type="molecule type" value="Genomic_DNA"/>
</dbReference>